<dbReference type="AlphaFoldDB" id="A0P667"/>
<accession>A0P667</accession>
<dbReference type="EMBL" id="AAUX01000001">
    <property type="protein sequence ID" value="EAV47027.1"/>
    <property type="molecule type" value="Genomic_DNA"/>
</dbReference>
<feature type="chain" id="PRO_5002628061" description="SOUL heme-binding protein" evidence="1">
    <location>
        <begin position="21"/>
        <end position="205"/>
    </location>
</feature>
<sequence>MTTVKILLSFLILFSLQLMATEEPEFTLIHKENNFEIREYPPRFIAQVNVSGDFDEASSKGFKALANYIFGNNTLVDGSHKIAMTAPVLAEPKLNKIAMTTPVLAQSVNNDWLITFVMPKEYTFKNLPKPNNSEVKILELPVEKYAVVVFSGLVRESSYNEKAVLLNDFVISNQLNTDGPIMIARYNPPWTLPFFRRNELMIKVR</sequence>
<feature type="signal peptide" evidence="1">
    <location>
        <begin position="1"/>
        <end position="20"/>
    </location>
</feature>
<dbReference type="InterPro" id="IPR011256">
    <property type="entry name" value="Reg_factor_effector_dom_sf"/>
</dbReference>
<organism evidence="2 3">
    <name type="scientific">Methylophilales bacterium HTCC2181</name>
    <dbReference type="NCBI Taxonomy" id="383631"/>
    <lineage>
        <taxon>Bacteria</taxon>
        <taxon>Pseudomonadati</taxon>
        <taxon>Pseudomonadota</taxon>
        <taxon>Betaproteobacteria</taxon>
        <taxon>Nitrosomonadales</taxon>
        <taxon>OM43 clade</taxon>
    </lineage>
</organism>
<protein>
    <recommendedName>
        <fullName evidence="4">SOUL heme-binding protein</fullName>
    </recommendedName>
</protein>
<dbReference type="Gene3D" id="3.20.80.10">
    <property type="entry name" value="Regulatory factor, effector binding domain"/>
    <property type="match status" value="1"/>
</dbReference>
<dbReference type="Pfam" id="PF04832">
    <property type="entry name" value="SOUL"/>
    <property type="match status" value="1"/>
</dbReference>
<dbReference type="PANTHER" id="PTHR11220:SF58">
    <property type="entry name" value="SOUL HEME-BINDING FAMILY PROTEIN"/>
    <property type="match status" value="1"/>
</dbReference>
<keyword evidence="3" id="KW-1185">Reference proteome</keyword>
<dbReference type="InterPro" id="IPR006917">
    <property type="entry name" value="SOUL_heme-bd"/>
</dbReference>
<dbReference type="SUPFAM" id="SSF55136">
    <property type="entry name" value="Probable bacterial effector-binding domain"/>
    <property type="match status" value="1"/>
</dbReference>
<evidence type="ECO:0008006" key="4">
    <source>
        <dbReference type="Google" id="ProtNLM"/>
    </source>
</evidence>
<evidence type="ECO:0000313" key="3">
    <source>
        <dbReference type="Proteomes" id="UP000054262"/>
    </source>
</evidence>
<gene>
    <name evidence="2" type="ORF">MB2181_03100</name>
</gene>
<evidence type="ECO:0000256" key="1">
    <source>
        <dbReference type="SAM" id="SignalP"/>
    </source>
</evidence>
<proteinExistence type="predicted"/>
<evidence type="ECO:0000313" key="2">
    <source>
        <dbReference type="EMBL" id="EAV47027.1"/>
    </source>
</evidence>
<dbReference type="Proteomes" id="UP000054262">
    <property type="component" value="Unassembled WGS sequence"/>
</dbReference>
<name>A0P667_9PROT</name>
<comment type="caution">
    <text evidence="2">The sequence shown here is derived from an EMBL/GenBank/DDBJ whole genome shotgun (WGS) entry which is preliminary data.</text>
</comment>
<dbReference type="PANTHER" id="PTHR11220">
    <property type="entry name" value="HEME-BINDING PROTEIN-RELATED"/>
    <property type="match status" value="1"/>
</dbReference>
<keyword evidence="1" id="KW-0732">Signal</keyword>
<reference evidence="2 3" key="1">
    <citation type="submission" date="2006-11" db="EMBL/GenBank/DDBJ databases">
        <authorList>
            <person name="Giovannoni S."/>
            <person name="Vergin K."/>
            <person name="Ferriera S."/>
            <person name="Johnson J."/>
            <person name="Kravitz S."/>
            <person name="Beeson K."/>
            <person name="Sutton G."/>
            <person name="Rogers Y.-H."/>
            <person name="Friedman R."/>
            <person name="Frazier M."/>
            <person name="Venter J.C."/>
        </authorList>
    </citation>
    <scope>NUCLEOTIDE SEQUENCE [LARGE SCALE GENOMIC DNA]</scope>
    <source>
        <strain evidence="2 3">HTCC2181</strain>
    </source>
</reference>